<dbReference type="CDD" id="cd09272">
    <property type="entry name" value="RNase_HI_RT_Ty1"/>
    <property type="match status" value="1"/>
</dbReference>
<reference evidence="2" key="2">
    <citation type="journal article" date="2024" name="Plant">
        <title>Genomic evolution and insights into agronomic trait innovations of Sesamum species.</title>
        <authorList>
            <person name="Miao H."/>
            <person name="Wang L."/>
            <person name="Qu L."/>
            <person name="Liu H."/>
            <person name="Sun Y."/>
            <person name="Le M."/>
            <person name="Wang Q."/>
            <person name="Wei S."/>
            <person name="Zheng Y."/>
            <person name="Lin W."/>
            <person name="Duan Y."/>
            <person name="Cao H."/>
            <person name="Xiong S."/>
            <person name="Wang X."/>
            <person name="Wei L."/>
            <person name="Li C."/>
            <person name="Ma Q."/>
            <person name="Ju M."/>
            <person name="Zhao R."/>
            <person name="Li G."/>
            <person name="Mu C."/>
            <person name="Tian Q."/>
            <person name="Mei H."/>
            <person name="Zhang T."/>
            <person name="Gao T."/>
            <person name="Zhang H."/>
        </authorList>
    </citation>
    <scope>NUCLEOTIDE SEQUENCE</scope>
    <source>
        <strain evidence="2">KEN1</strain>
    </source>
</reference>
<evidence type="ECO:0000259" key="1">
    <source>
        <dbReference type="Pfam" id="PF07727"/>
    </source>
</evidence>
<dbReference type="EMBL" id="JACGWN010000001">
    <property type="protein sequence ID" value="KAL0461146.1"/>
    <property type="molecule type" value="Genomic_DNA"/>
</dbReference>
<dbReference type="SUPFAM" id="SSF56672">
    <property type="entry name" value="DNA/RNA polymerases"/>
    <property type="match status" value="1"/>
</dbReference>
<dbReference type="AlphaFoldDB" id="A0AAW2Y6A1"/>
<sequence length="510" mass="57268">MEAMNKEILALETNNTWEVTALPPGKRAISCKCVYKLKLKDDGTIDRYKARLDVKGYNQVEGVHYVDNFSPVVKAATVRLFLAFAAPRNWNLHLLDINNAFLHGHLDEEIYMHPPECYHVESISFCQSSHDHCLFTRGSGTNFLALLVYVDDVLFTGSSLTLIIEVKAHLDKLFIIKDLGVAKYFLGLQIARSPEGLSLTQTKYITVILVDTGLQMAKSPTSPLPQGVKFSTDVHSPLLDPEPYRRLVGRLLYLGLTRSDIAHAVQQLSQFLHHPCDTHWYAALHIVHYLKGTSHMGLFFPSSNSLALQAYCDADWTSCSNTRRSLTGFCIFLGGALVSWKTKKQAIVSRSSTEVEYRAMAATVCELHWLSYLVRDFQLCVPVPVPLFCDNKAALHIAANSVFHERTKHIDIDCNVVRNQYKSGLFLPSYVRSCDQLADLFTKNLSEPSFLRMLSKLDLFSLAPGPTCGEAVGLLTEEATPEDVLQQQIDHDEQIDDVLANDTWRQFDVG</sequence>
<feature type="domain" description="Reverse transcriptase Ty1/copia-type" evidence="1">
    <location>
        <begin position="14"/>
        <end position="121"/>
    </location>
</feature>
<proteinExistence type="predicted"/>
<dbReference type="PANTHER" id="PTHR11439">
    <property type="entry name" value="GAG-POL-RELATED RETROTRANSPOSON"/>
    <property type="match status" value="1"/>
</dbReference>
<name>A0AAW2Y6A1_9LAMI</name>
<comment type="caution">
    <text evidence="2">The sequence shown here is derived from an EMBL/GenBank/DDBJ whole genome shotgun (WGS) entry which is preliminary data.</text>
</comment>
<evidence type="ECO:0000313" key="2">
    <source>
        <dbReference type="EMBL" id="KAL0461146.1"/>
    </source>
</evidence>
<organism evidence="2">
    <name type="scientific">Sesamum latifolium</name>
    <dbReference type="NCBI Taxonomy" id="2727402"/>
    <lineage>
        <taxon>Eukaryota</taxon>
        <taxon>Viridiplantae</taxon>
        <taxon>Streptophyta</taxon>
        <taxon>Embryophyta</taxon>
        <taxon>Tracheophyta</taxon>
        <taxon>Spermatophyta</taxon>
        <taxon>Magnoliopsida</taxon>
        <taxon>eudicotyledons</taxon>
        <taxon>Gunneridae</taxon>
        <taxon>Pentapetalae</taxon>
        <taxon>asterids</taxon>
        <taxon>lamiids</taxon>
        <taxon>Lamiales</taxon>
        <taxon>Pedaliaceae</taxon>
        <taxon>Sesamum</taxon>
    </lineage>
</organism>
<reference evidence="2" key="1">
    <citation type="submission" date="2020-06" db="EMBL/GenBank/DDBJ databases">
        <authorList>
            <person name="Li T."/>
            <person name="Hu X."/>
            <person name="Zhang T."/>
            <person name="Song X."/>
            <person name="Zhang H."/>
            <person name="Dai N."/>
            <person name="Sheng W."/>
            <person name="Hou X."/>
            <person name="Wei L."/>
        </authorList>
    </citation>
    <scope>NUCLEOTIDE SEQUENCE</scope>
    <source>
        <strain evidence="2">KEN1</strain>
        <tissue evidence="2">Leaf</tissue>
    </source>
</reference>
<dbReference type="InterPro" id="IPR043502">
    <property type="entry name" value="DNA/RNA_pol_sf"/>
</dbReference>
<accession>A0AAW2Y6A1</accession>
<feature type="domain" description="Reverse transcriptase Ty1/copia-type" evidence="1">
    <location>
        <begin position="123"/>
        <end position="223"/>
    </location>
</feature>
<dbReference type="Pfam" id="PF07727">
    <property type="entry name" value="RVT_2"/>
    <property type="match status" value="2"/>
</dbReference>
<dbReference type="PANTHER" id="PTHR11439:SF465">
    <property type="entry name" value="REVERSE TRANSCRIPTASE TY1_COPIA-TYPE DOMAIN-CONTAINING PROTEIN"/>
    <property type="match status" value="1"/>
</dbReference>
<protein>
    <submittedName>
        <fullName evidence="2">Retrovirus-related Pol polyprotein from transposon RE1</fullName>
    </submittedName>
</protein>
<dbReference type="InterPro" id="IPR013103">
    <property type="entry name" value="RVT_2"/>
</dbReference>
<gene>
    <name evidence="2" type="ORF">Slati_0002200</name>
</gene>